<dbReference type="GO" id="GO:0005829">
    <property type="term" value="C:cytosol"/>
    <property type="evidence" value="ECO:0007669"/>
    <property type="project" value="TreeGrafter"/>
</dbReference>
<name>A0A0W8CRK0_PHYNI</name>
<dbReference type="SUPFAM" id="SSF54427">
    <property type="entry name" value="NTF2-like"/>
    <property type="match status" value="1"/>
</dbReference>
<dbReference type="InterPro" id="IPR002075">
    <property type="entry name" value="NTF2_dom"/>
</dbReference>
<sequence>MLLTYCPTLDLPPARSNLKSPVKAARIAPRTYRPNARDVRPAAHEDETIPSPSTVGNTFMRQYYHFLAKEPQSLHRFYKAESRWCHGLGSHMEEPIAGQRAINDQILKRGYAGARVDLDAGSIDCQNSHGGGVLVLVTGVMTLRSSPTPKPFVQTFFLAVQPKGYFVLNDCLRFLELPGAAPVEVAPEVKEKENGKTETPMSPVKEETRVSASPKKVASPVKTVKTTTTKVVKEAAPASPVKATATVASSPVKKTTTTTTTTTTTKEVETPALPWQRYAWTWTWPRPKSGRGERKERNGDEAPSSNKGERRDAPRREKTGNRRGGKVDATSLNRAE</sequence>
<accession>A0A0W8CRK0</accession>
<feature type="region of interest" description="Disordered" evidence="2">
    <location>
        <begin position="283"/>
        <end position="336"/>
    </location>
</feature>
<protein>
    <recommendedName>
        <fullName evidence="3">NTF2 domain-containing protein</fullName>
    </recommendedName>
</protein>
<dbReference type="GO" id="GO:1990904">
    <property type="term" value="C:ribonucleoprotein complex"/>
    <property type="evidence" value="ECO:0007669"/>
    <property type="project" value="TreeGrafter"/>
</dbReference>
<dbReference type="PANTHER" id="PTHR10693:SF20">
    <property type="entry name" value="AT27578P"/>
    <property type="match status" value="1"/>
</dbReference>
<evidence type="ECO:0000259" key="3">
    <source>
        <dbReference type="PROSITE" id="PS50177"/>
    </source>
</evidence>
<feature type="compositionally biased region" description="Low complexity" evidence="2">
    <location>
        <begin position="253"/>
        <end position="265"/>
    </location>
</feature>
<dbReference type="EMBL" id="LNFP01001351">
    <property type="protein sequence ID" value="KUF86646.1"/>
    <property type="molecule type" value="Genomic_DNA"/>
</dbReference>
<comment type="caution">
    <text evidence="4">The sequence shown here is derived from an EMBL/GenBank/DDBJ whole genome shotgun (WGS) entry which is preliminary data.</text>
</comment>
<dbReference type="PANTHER" id="PTHR10693">
    <property type="entry name" value="RAS GTPASE-ACTIVATING PROTEIN-BINDING PROTEIN"/>
    <property type="match status" value="1"/>
</dbReference>
<proteinExistence type="predicted"/>
<dbReference type="Gene3D" id="3.10.450.50">
    <property type="match status" value="1"/>
</dbReference>
<evidence type="ECO:0000313" key="5">
    <source>
        <dbReference type="Proteomes" id="UP000054636"/>
    </source>
</evidence>
<dbReference type="Proteomes" id="UP000054636">
    <property type="component" value="Unassembled WGS sequence"/>
</dbReference>
<dbReference type="Pfam" id="PF02136">
    <property type="entry name" value="NTF2"/>
    <property type="match status" value="1"/>
</dbReference>
<feature type="region of interest" description="Disordered" evidence="2">
    <location>
        <begin position="189"/>
        <end position="221"/>
    </location>
</feature>
<evidence type="ECO:0000256" key="2">
    <source>
        <dbReference type="SAM" id="MobiDB-lite"/>
    </source>
</evidence>
<dbReference type="InterPro" id="IPR032710">
    <property type="entry name" value="NTF2-like_dom_sf"/>
</dbReference>
<gene>
    <name evidence="4" type="ORF">AM588_10001211</name>
</gene>
<evidence type="ECO:0000256" key="1">
    <source>
        <dbReference type="ARBA" id="ARBA00022884"/>
    </source>
</evidence>
<dbReference type="InterPro" id="IPR039539">
    <property type="entry name" value="Ras_GTPase_bind_prot"/>
</dbReference>
<feature type="domain" description="NTF2" evidence="3">
    <location>
        <begin position="55"/>
        <end position="174"/>
    </location>
</feature>
<dbReference type="InterPro" id="IPR018222">
    <property type="entry name" value="Nuclear_transport_factor_2_euk"/>
</dbReference>
<keyword evidence="1" id="KW-0694">RNA-binding</keyword>
<feature type="region of interest" description="Disordered" evidence="2">
    <location>
        <begin position="248"/>
        <end position="269"/>
    </location>
</feature>
<evidence type="ECO:0000313" key="4">
    <source>
        <dbReference type="EMBL" id="KUF86646.1"/>
    </source>
</evidence>
<organism evidence="4 5">
    <name type="scientific">Phytophthora nicotianae</name>
    <name type="common">Potato buckeye rot agent</name>
    <name type="synonym">Phytophthora parasitica</name>
    <dbReference type="NCBI Taxonomy" id="4792"/>
    <lineage>
        <taxon>Eukaryota</taxon>
        <taxon>Sar</taxon>
        <taxon>Stramenopiles</taxon>
        <taxon>Oomycota</taxon>
        <taxon>Peronosporomycetes</taxon>
        <taxon>Peronosporales</taxon>
        <taxon>Peronosporaceae</taxon>
        <taxon>Phytophthora</taxon>
    </lineage>
</organism>
<dbReference type="CDD" id="cd00780">
    <property type="entry name" value="NTF2"/>
    <property type="match status" value="1"/>
</dbReference>
<feature type="compositionally biased region" description="Basic and acidic residues" evidence="2">
    <location>
        <begin position="307"/>
        <end position="320"/>
    </location>
</feature>
<dbReference type="FunFam" id="3.10.450.50:FF:000003">
    <property type="entry name" value="Nuclear transport factor 2 family protein"/>
    <property type="match status" value="1"/>
</dbReference>
<dbReference type="PROSITE" id="PS50177">
    <property type="entry name" value="NTF2_DOMAIN"/>
    <property type="match status" value="1"/>
</dbReference>
<dbReference type="AlphaFoldDB" id="A0A0W8CRK0"/>
<feature type="compositionally biased region" description="Basic and acidic residues" evidence="2">
    <location>
        <begin position="290"/>
        <end position="300"/>
    </location>
</feature>
<dbReference type="GO" id="GO:0003729">
    <property type="term" value="F:mRNA binding"/>
    <property type="evidence" value="ECO:0007669"/>
    <property type="project" value="TreeGrafter"/>
</dbReference>
<reference evidence="4 5" key="1">
    <citation type="submission" date="2015-11" db="EMBL/GenBank/DDBJ databases">
        <title>Genomes and virulence difference between two physiological races of Phytophthora nicotianae.</title>
        <authorList>
            <person name="Liu H."/>
            <person name="Ma X."/>
            <person name="Yu H."/>
            <person name="Fang D."/>
            <person name="Li Y."/>
            <person name="Wang X."/>
            <person name="Wang W."/>
            <person name="Dong Y."/>
            <person name="Xiao B."/>
        </authorList>
    </citation>
    <scope>NUCLEOTIDE SEQUENCE [LARGE SCALE GENOMIC DNA]</scope>
    <source>
        <strain evidence="5">race 1</strain>
    </source>
</reference>